<gene>
    <name evidence="1" type="ORF">COMA1_30120</name>
</gene>
<dbReference type="STRING" id="1742972.COMA1_30120"/>
<proteinExistence type="predicted"/>
<reference evidence="1 2" key="1">
    <citation type="submission" date="2015-10" db="EMBL/GenBank/DDBJ databases">
        <authorList>
            <person name="Gilbert D.G."/>
        </authorList>
    </citation>
    <scope>NUCLEOTIDE SEQUENCE [LARGE SCALE GENOMIC DNA]</scope>
    <source>
        <strain evidence="1">COMA1</strain>
    </source>
</reference>
<protein>
    <submittedName>
        <fullName evidence="1">Uncharacterized protein</fullName>
    </submittedName>
</protein>
<evidence type="ECO:0000313" key="1">
    <source>
        <dbReference type="EMBL" id="CUS36561.1"/>
    </source>
</evidence>
<sequence length="151" mass="17527">MSRVLRRLIWASGTPVFAVMAMTMMWPMNPPLTACSPVDPGHGQESRFQAVDVVIQPWKGRHHVYGLFVIPDRFKYHRLYAVRLRIEGIDAEFSAGSPENEEGDSRVPLPGYFLRRAYLPTRTALWFVITGQFRNLQVPCHWWLVFVERVQ</sequence>
<organism evidence="1 2">
    <name type="scientific">Candidatus Nitrospira nitrosa</name>
    <dbReference type="NCBI Taxonomy" id="1742972"/>
    <lineage>
        <taxon>Bacteria</taxon>
        <taxon>Pseudomonadati</taxon>
        <taxon>Nitrospirota</taxon>
        <taxon>Nitrospiria</taxon>
        <taxon>Nitrospirales</taxon>
        <taxon>Nitrospiraceae</taxon>
        <taxon>Nitrospira</taxon>
    </lineage>
</organism>
<evidence type="ECO:0000313" key="2">
    <source>
        <dbReference type="Proteomes" id="UP000199032"/>
    </source>
</evidence>
<name>A0A0S4LG55_9BACT</name>
<dbReference type="Proteomes" id="UP000199032">
    <property type="component" value="Unassembled WGS sequence"/>
</dbReference>
<keyword evidence="2" id="KW-1185">Reference proteome</keyword>
<dbReference type="EMBL" id="CZQA01000009">
    <property type="protein sequence ID" value="CUS36561.1"/>
    <property type="molecule type" value="Genomic_DNA"/>
</dbReference>
<accession>A0A0S4LG55</accession>
<dbReference type="AlphaFoldDB" id="A0A0S4LG55"/>